<dbReference type="Proteomes" id="UP000683925">
    <property type="component" value="Unassembled WGS sequence"/>
</dbReference>
<dbReference type="EMBL" id="CAJJDP010000111">
    <property type="protein sequence ID" value="CAD8196219.1"/>
    <property type="molecule type" value="Genomic_DNA"/>
</dbReference>
<dbReference type="GO" id="GO:0035091">
    <property type="term" value="F:phosphatidylinositol binding"/>
    <property type="evidence" value="ECO:0007669"/>
    <property type="project" value="InterPro"/>
</dbReference>
<feature type="transmembrane region" description="Helical" evidence="1">
    <location>
        <begin position="727"/>
        <end position="747"/>
    </location>
</feature>
<feature type="domain" description="PX" evidence="3">
    <location>
        <begin position="116"/>
        <end position="227"/>
    </location>
</feature>
<evidence type="ECO:0000313" key="5">
    <source>
        <dbReference type="Proteomes" id="UP000683925"/>
    </source>
</evidence>
<dbReference type="PANTHER" id="PTHR22775:SF3">
    <property type="entry name" value="SORTING NEXIN-13"/>
    <property type="match status" value="1"/>
</dbReference>
<dbReference type="CDD" id="cd06093">
    <property type="entry name" value="PX_domain"/>
    <property type="match status" value="1"/>
</dbReference>
<evidence type="ECO:0000259" key="3">
    <source>
        <dbReference type="PROSITE" id="PS50195"/>
    </source>
</evidence>
<gene>
    <name evidence="4" type="ORF">POCTA_138.1.T1110067</name>
</gene>
<comment type="caution">
    <text evidence="4">The sequence shown here is derived from an EMBL/GenBank/DDBJ whole genome shotgun (WGS) entry which is preliminary data.</text>
</comment>
<feature type="transmembrane region" description="Helical" evidence="1">
    <location>
        <begin position="601"/>
        <end position="620"/>
    </location>
</feature>
<keyword evidence="1" id="KW-0812">Transmembrane</keyword>
<feature type="transmembrane region" description="Helical" evidence="1">
    <location>
        <begin position="6"/>
        <end position="25"/>
    </location>
</feature>
<evidence type="ECO:0008006" key="6">
    <source>
        <dbReference type="Google" id="ProtNLM"/>
    </source>
</evidence>
<sequence>MDFNNRIFTCLGVFFYLKIGIKDIFRFIIYIKQGKGKGLQLFRIEIGNEIEIYIVINLKRCGYCDDIEGGCGHCGEMIFKILNYKLFVNMSQSSPMSVKSTMEGFKLTFDDFVKLDLKQLQINIIGTENEYGFSFTLYKIQVKHPNIQTFICNRRYNEFYALHKVLKMKYCNLDLPQFPSKHEWLFKTEKRKAGFHLFLNKLVMIAMQHPQIQGNILKFLYYFLTRDLLGNQKQTILASTDAQNEDEPDWQFRYHNLSTEDATQVGSYSLDQQKKLATNVQLRFSDDETWQTFYGKIQEGTLQLYQHISYNYFSCQIILFQIKIELADDVILMYHEYDYQKIQLTVTDPGLLKLWYTQLKFASQDVLQYEGMHDDFHSLGKVQIQVKEAINLSNIIQDSFLFVKISFPPFTCQTKQHVYSNNPQWSQDYILPIIDSFSVIRLELISEVQDGILKRKVKQSIIGVAEIQVADLLSYHSGTKFSRIQLPLNKESNNSDVFQFLKKHAQTIDEQQPCLIVTLRNMSSPLSLFGPGPVFSYENEQLEPDLTVIKMNIIRFKRIISLMIQFQLSLEDVVDQKYPRLTLIVFTFMFIFIYNADLNNILQYFGFILLFILTYQHPTIHHYVGLFLDKYILCELNHYYKTPQLFTQEEKDLKKNTQSLDKVIKFEGNEIKLEVDDENEPKESFYQKIRAIKKTFFIVQLYLTYLSNFAEKVINLFTWQEYHRTLWFLYALFSLYCVICILPIRYIMMAGIINEWFDGRIIFKKRQAHNQKIAKVMMEYIYKKHAPELVCIPNYLDVAFPKGDFRTKMANELLMHLTVSMNQDEANKYQNGNEVIRDLTTCSQKLKWVSITDHHFVRDQLYYELRQKGKFRMKPHYLVYYTITNFIYNIPSQYYRLRRPIQLFK</sequence>
<dbReference type="OMA" id="AGIINEW"/>
<evidence type="ECO:0000256" key="1">
    <source>
        <dbReference type="SAM" id="Phobius"/>
    </source>
</evidence>
<protein>
    <recommendedName>
        <fullName evidence="6">PX domain-containing protein</fullName>
    </recommendedName>
</protein>
<keyword evidence="1" id="KW-1133">Transmembrane helix</keyword>
<organism evidence="4 5">
    <name type="scientific">Paramecium octaurelia</name>
    <dbReference type="NCBI Taxonomy" id="43137"/>
    <lineage>
        <taxon>Eukaryota</taxon>
        <taxon>Sar</taxon>
        <taxon>Alveolata</taxon>
        <taxon>Ciliophora</taxon>
        <taxon>Intramacronucleata</taxon>
        <taxon>Oligohymenophorea</taxon>
        <taxon>Peniculida</taxon>
        <taxon>Parameciidae</taxon>
        <taxon>Paramecium</taxon>
    </lineage>
</organism>
<evidence type="ECO:0000259" key="2">
    <source>
        <dbReference type="PROSITE" id="PS50004"/>
    </source>
</evidence>
<dbReference type="Pfam" id="PF00168">
    <property type="entry name" value="C2"/>
    <property type="match status" value="1"/>
</dbReference>
<keyword evidence="1" id="KW-0472">Membrane</keyword>
<dbReference type="Pfam" id="PF00787">
    <property type="entry name" value="PX"/>
    <property type="match status" value="1"/>
</dbReference>
<dbReference type="CDD" id="cd00030">
    <property type="entry name" value="C2"/>
    <property type="match status" value="1"/>
</dbReference>
<dbReference type="OrthoDB" id="294111at2759"/>
<accession>A0A8S1X6A5</accession>
<dbReference type="PROSITE" id="PS50195">
    <property type="entry name" value="PX"/>
    <property type="match status" value="1"/>
</dbReference>
<dbReference type="PROSITE" id="PS50004">
    <property type="entry name" value="C2"/>
    <property type="match status" value="1"/>
</dbReference>
<keyword evidence="5" id="KW-1185">Reference proteome</keyword>
<dbReference type="InterPro" id="IPR001683">
    <property type="entry name" value="PX_dom"/>
</dbReference>
<feature type="domain" description="C2" evidence="2">
    <location>
        <begin position="363"/>
        <end position="482"/>
    </location>
</feature>
<dbReference type="SMART" id="SM00239">
    <property type="entry name" value="C2"/>
    <property type="match status" value="1"/>
</dbReference>
<dbReference type="AlphaFoldDB" id="A0A8S1X6A5"/>
<dbReference type="InterPro" id="IPR000008">
    <property type="entry name" value="C2_dom"/>
</dbReference>
<proteinExistence type="predicted"/>
<evidence type="ECO:0000313" key="4">
    <source>
        <dbReference type="EMBL" id="CAD8196219.1"/>
    </source>
</evidence>
<name>A0A8S1X6A5_PAROT</name>
<reference evidence="4" key="1">
    <citation type="submission" date="2021-01" db="EMBL/GenBank/DDBJ databases">
        <authorList>
            <consortium name="Genoscope - CEA"/>
            <person name="William W."/>
        </authorList>
    </citation>
    <scope>NUCLEOTIDE SEQUENCE</scope>
</reference>
<dbReference type="PANTHER" id="PTHR22775">
    <property type="entry name" value="SORTING NEXIN"/>
    <property type="match status" value="1"/>
</dbReference>